<evidence type="ECO:0000256" key="1">
    <source>
        <dbReference type="SAM" id="Coils"/>
    </source>
</evidence>
<organism evidence="2 3">
    <name type="scientific">Lysinibacillus xylanilyticus</name>
    <dbReference type="NCBI Taxonomy" id="582475"/>
    <lineage>
        <taxon>Bacteria</taxon>
        <taxon>Bacillati</taxon>
        <taxon>Bacillota</taxon>
        <taxon>Bacilli</taxon>
        <taxon>Bacillales</taxon>
        <taxon>Bacillaceae</taxon>
        <taxon>Lysinibacillus</taxon>
    </lineage>
</organism>
<name>A0ABV3VQ91_9BACI</name>
<dbReference type="EMBL" id="JBFRHK010000001">
    <property type="protein sequence ID" value="MEX3743542.1"/>
    <property type="molecule type" value="Genomic_DNA"/>
</dbReference>
<reference evidence="2 3" key="1">
    <citation type="submission" date="2024-07" db="EMBL/GenBank/DDBJ databases">
        <title>Characterization of a bacterium isolated from hydrolysated instant sea cucumber by whole-genome sequencing and metabolomics.</title>
        <authorList>
            <person name="Luo X."/>
            <person name="Zhang Z."/>
            <person name="Zheng Z."/>
            <person name="Zhang W."/>
            <person name="Ming T."/>
            <person name="Jiao L."/>
            <person name="Su X."/>
            <person name="Kong F."/>
            <person name="Xu J."/>
        </authorList>
    </citation>
    <scope>NUCLEOTIDE SEQUENCE [LARGE SCALE GENOMIC DNA]</scope>
    <source>
        <strain evidence="2 3">XL-2024</strain>
    </source>
</reference>
<evidence type="ECO:0008006" key="4">
    <source>
        <dbReference type="Google" id="ProtNLM"/>
    </source>
</evidence>
<feature type="coiled-coil region" evidence="1">
    <location>
        <begin position="328"/>
        <end position="412"/>
    </location>
</feature>
<dbReference type="InterPro" id="IPR027417">
    <property type="entry name" value="P-loop_NTPase"/>
</dbReference>
<gene>
    <name evidence="2" type="ORF">AB1300_00170</name>
</gene>
<protein>
    <recommendedName>
        <fullName evidence="4">Rad50/SbcC-type AAA domain-containing protein</fullName>
    </recommendedName>
</protein>
<proteinExistence type="predicted"/>
<feature type="coiled-coil region" evidence="1">
    <location>
        <begin position="232"/>
        <end position="259"/>
    </location>
</feature>
<evidence type="ECO:0000313" key="3">
    <source>
        <dbReference type="Proteomes" id="UP001558534"/>
    </source>
</evidence>
<keyword evidence="3" id="KW-1185">Reference proteome</keyword>
<dbReference type="SUPFAM" id="SSF52540">
    <property type="entry name" value="P-loop containing nucleoside triphosphate hydrolases"/>
    <property type="match status" value="1"/>
</dbReference>
<accession>A0ABV3VQ91</accession>
<dbReference type="Gene3D" id="3.40.50.300">
    <property type="entry name" value="P-loop containing nucleotide triphosphate hydrolases"/>
    <property type="match status" value="2"/>
</dbReference>
<evidence type="ECO:0000313" key="2">
    <source>
        <dbReference type="EMBL" id="MEX3743542.1"/>
    </source>
</evidence>
<keyword evidence="1" id="KW-0175">Coiled coil</keyword>
<comment type="caution">
    <text evidence="2">The sequence shown here is derived from an EMBL/GenBank/DDBJ whole genome shotgun (WGS) entry which is preliminary data.</text>
</comment>
<dbReference type="RefSeq" id="WP_368634592.1">
    <property type="nucleotide sequence ID" value="NZ_JBFRHK010000001.1"/>
</dbReference>
<sequence length="558" mass="64634">MSYLSFKKLLVIDLKSKRAKEIIFSDGLNLIIGKNKTGKSSLIKSILHTLGCEVKFDDSWEELINLYYLEVSNGESEFIFARNQKYFYIKTPDNDNFETFITYDDFSERFNTIFNINLKITNNNGESVIPTPALLFSYQFIDQDIGWSNIPNRFPNMSHFFEADKMSILYITDTLPNEYFIEKEKKDILKKKISAQEKNNNEVSGFLGTLYEKLNIQEIGSNPDIPIHEESILRLVNEINNTENKIIDLKKMIVSEENIINQSRKVLSIIKGNIDELVKDIKYSNSLPSKLVCPICHTSHTNEFPEILGLISEKDELEILKKETRQHIKLSNENIVNYQNDIVVLEIELEHLKTAIEKLDNQSTFIENIKQEGVLEMANASKELLEEQIEILEGMQLDYIKLDQKVKELSSKKITSGLTKSLKDLYHSNAEALNLELASPSFTNFRPSLKNYSGSDLTRAIYSYYLSVFEYNIFNSTYPFRFLIIDTPNHQGQDEENLLTIYSRLLYMSTLEGQLIMVTERTTGSEDYAHVIELSDYRQVLNKKDYINNLKLIENLDQ</sequence>
<dbReference type="Proteomes" id="UP001558534">
    <property type="component" value="Unassembled WGS sequence"/>
</dbReference>